<proteinExistence type="predicted"/>
<dbReference type="Proteomes" id="UP000000763">
    <property type="component" value="Chromosome 8"/>
</dbReference>
<reference evidence="2" key="1">
    <citation type="submission" date="2001-07" db="EMBL/GenBank/DDBJ databases">
        <title>Oryza sativa nipponbare(GA3) genomic DNA, chromosome 8, BAC clone:OJ1789_C07.</title>
        <authorList>
            <person name="Sasaki T."/>
            <person name="Matsumoto T."/>
            <person name="Yamamoto K."/>
        </authorList>
    </citation>
    <scope>NUCLEOTIDE SEQUENCE</scope>
</reference>
<evidence type="ECO:0000313" key="2">
    <source>
        <dbReference type="EMBL" id="BAD09021.1"/>
    </source>
</evidence>
<gene>
    <name evidence="3" type="ORF">OJ1770_H02.32</name>
    <name evidence="2" type="ORF">OJ1789_C07.11</name>
</gene>
<dbReference type="AlphaFoldDB" id="Q6ZIA0"/>
<reference evidence="3" key="2">
    <citation type="submission" date="2001-08" db="EMBL/GenBank/DDBJ databases">
        <title>Oryza sativa nipponbare(GA3) genomic DNA, chromosome 8, BAC clone:OJ1770_H02.</title>
        <authorList>
            <person name="Sasaki T."/>
            <person name="Matsumoto T."/>
            <person name="Yamamoto K."/>
        </authorList>
    </citation>
    <scope>NUCLEOTIDE SEQUENCE</scope>
</reference>
<evidence type="ECO:0000313" key="3">
    <source>
        <dbReference type="EMBL" id="BAD09120.1"/>
    </source>
</evidence>
<accession>Q6ZIA0</accession>
<sequence length="158" mass="18655">MNSIAYQKVSLYRQVWACITADGNYNAASVYELFLLARLRSQCAQLIWQKRAPSRIKFFMWLATKGRCLTADNLQKRGWPHDASCGLCNAEMESCNHLLMKCPLTNRVWRMLMVCWFIWKERNARIFEHVSKSATQLFWAIREEIIIWREAGIFKQVD</sequence>
<protein>
    <submittedName>
        <fullName evidence="3">Cyst nematode resistance protein-like</fullName>
    </submittedName>
</protein>
<dbReference type="InterPro" id="IPR026960">
    <property type="entry name" value="RVT-Znf"/>
</dbReference>
<feature type="domain" description="Reverse transcriptase zinc-binding" evidence="1">
    <location>
        <begin position="25"/>
        <end position="109"/>
    </location>
</feature>
<evidence type="ECO:0000313" key="4">
    <source>
        <dbReference type="Proteomes" id="UP000000763"/>
    </source>
</evidence>
<reference evidence="4" key="4">
    <citation type="journal article" date="2008" name="Nucleic Acids Res.">
        <title>The rice annotation project database (RAP-DB): 2008 update.</title>
        <authorList>
            <consortium name="The rice annotation project (RAP)"/>
        </authorList>
    </citation>
    <scope>GENOME REANNOTATION</scope>
    <source>
        <strain evidence="4">cv. Nipponbare</strain>
    </source>
</reference>
<dbReference type="EMBL" id="AP003920">
    <property type="protein sequence ID" value="BAD09021.1"/>
    <property type="molecule type" value="Genomic_DNA"/>
</dbReference>
<organism evidence="3 4">
    <name type="scientific">Oryza sativa subsp. japonica</name>
    <name type="common">Rice</name>
    <dbReference type="NCBI Taxonomy" id="39947"/>
    <lineage>
        <taxon>Eukaryota</taxon>
        <taxon>Viridiplantae</taxon>
        <taxon>Streptophyta</taxon>
        <taxon>Embryophyta</taxon>
        <taxon>Tracheophyta</taxon>
        <taxon>Spermatophyta</taxon>
        <taxon>Magnoliopsida</taxon>
        <taxon>Liliopsida</taxon>
        <taxon>Poales</taxon>
        <taxon>Poaceae</taxon>
        <taxon>BOP clade</taxon>
        <taxon>Oryzoideae</taxon>
        <taxon>Oryzeae</taxon>
        <taxon>Oryzinae</taxon>
        <taxon>Oryza</taxon>
        <taxon>Oryza sativa</taxon>
    </lineage>
</organism>
<name>Q6ZIA0_ORYSJ</name>
<dbReference type="PANTHER" id="PTHR47746">
    <property type="entry name" value="ZF-RVT DOMAIN-CONTAINING PROTEIN"/>
    <property type="match status" value="1"/>
</dbReference>
<evidence type="ECO:0000259" key="1">
    <source>
        <dbReference type="Pfam" id="PF13966"/>
    </source>
</evidence>
<dbReference type="Pfam" id="PF13966">
    <property type="entry name" value="zf-RVT"/>
    <property type="match status" value="1"/>
</dbReference>
<reference evidence="4" key="3">
    <citation type="journal article" date="2005" name="Nature">
        <title>The map-based sequence of the rice genome.</title>
        <authorList>
            <consortium name="International rice genome sequencing project (IRGSP)"/>
            <person name="Matsumoto T."/>
            <person name="Wu J."/>
            <person name="Kanamori H."/>
            <person name="Katayose Y."/>
            <person name="Fujisawa M."/>
            <person name="Namiki N."/>
            <person name="Mizuno H."/>
            <person name="Yamamoto K."/>
            <person name="Antonio B.A."/>
            <person name="Baba T."/>
            <person name="Sakata K."/>
            <person name="Nagamura Y."/>
            <person name="Aoki H."/>
            <person name="Arikawa K."/>
            <person name="Arita K."/>
            <person name="Bito T."/>
            <person name="Chiden Y."/>
            <person name="Fujitsuka N."/>
            <person name="Fukunaka R."/>
            <person name="Hamada M."/>
            <person name="Harada C."/>
            <person name="Hayashi A."/>
            <person name="Hijishita S."/>
            <person name="Honda M."/>
            <person name="Hosokawa S."/>
            <person name="Ichikawa Y."/>
            <person name="Idonuma A."/>
            <person name="Iijima M."/>
            <person name="Ikeda M."/>
            <person name="Ikeno M."/>
            <person name="Ito K."/>
            <person name="Ito S."/>
            <person name="Ito T."/>
            <person name="Ito Y."/>
            <person name="Ito Y."/>
            <person name="Iwabuchi A."/>
            <person name="Kamiya K."/>
            <person name="Karasawa W."/>
            <person name="Kurita K."/>
            <person name="Katagiri S."/>
            <person name="Kikuta A."/>
            <person name="Kobayashi H."/>
            <person name="Kobayashi N."/>
            <person name="Machita K."/>
            <person name="Maehara T."/>
            <person name="Masukawa M."/>
            <person name="Mizubayashi T."/>
            <person name="Mukai Y."/>
            <person name="Nagasaki H."/>
            <person name="Nagata Y."/>
            <person name="Naito S."/>
            <person name="Nakashima M."/>
            <person name="Nakama Y."/>
            <person name="Nakamichi Y."/>
            <person name="Nakamura M."/>
            <person name="Meguro A."/>
            <person name="Negishi M."/>
            <person name="Ohta I."/>
            <person name="Ohta T."/>
            <person name="Okamoto M."/>
            <person name="Ono N."/>
            <person name="Saji S."/>
            <person name="Sakaguchi M."/>
            <person name="Sakai K."/>
            <person name="Shibata M."/>
            <person name="Shimokawa T."/>
            <person name="Song J."/>
            <person name="Takazaki Y."/>
            <person name="Terasawa K."/>
            <person name="Tsugane M."/>
            <person name="Tsuji K."/>
            <person name="Ueda S."/>
            <person name="Waki K."/>
            <person name="Yamagata H."/>
            <person name="Yamamoto M."/>
            <person name="Yamamoto S."/>
            <person name="Yamane H."/>
            <person name="Yoshiki S."/>
            <person name="Yoshihara R."/>
            <person name="Yukawa K."/>
            <person name="Zhong H."/>
            <person name="Yano M."/>
            <person name="Yuan Q."/>
            <person name="Ouyang S."/>
            <person name="Liu J."/>
            <person name="Jones K.M."/>
            <person name="Gansberger K."/>
            <person name="Moffat K."/>
            <person name="Hill J."/>
            <person name="Bera J."/>
            <person name="Fadrosh D."/>
            <person name="Jin S."/>
            <person name="Johri S."/>
            <person name="Kim M."/>
            <person name="Overton L."/>
            <person name="Reardon M."/>
            <person name="Tsitrin T."/>
            <person name="Vuong H."/>
            <person name="Weaver B."/>
            <person name="Ciecko A."/>
            <person name="Tallon L."/>
            <person name="Jackson J."/>
            <person name="Pai G."/>
            <person name="Aken S.V."/>
            <person name="Utterback T."/>
            <person name="Reidmuller S."/>
            <person name="Feldblyum T."/>
            <person name="Hsiao J."/>
            <person name="Zismann V."/>
            <person name="Iobst S."/>
            <person name="de Vazeille A.R."/>
            <person name="Buell C.R."/>
            <person name="Ying K."/>
            <person name="Li Y."/>
            <person name="Lu T."/>
            <person name="Huang Y."/>
            <person name="Zhao Q."/>
            <person name="Feng Q."/>
            <person name="Zhang L."/>
            <person name="Zhu J."/>
            <person name="Weng Q."/>
            <person name="Mu J."/>
            <person name="Lu Y."/>
            <person name="Fan D."/>
            <person name="Liu Y."/>
            <person name="Guan J."/>
            <person name="Zhang Y."/>
            <person name="Yu S."/>
            <person name="Liu X."/>
            <person name="Zhang Y."/>
            <person name="Hong G."/>
            <person name="Han B."/>
            <person name="Choisne N."/>
            <person name="Demange N."/>
            <person name="Orjeda G."/>
            <person name="Samain S."/>
            <person name="Cattolico L."/>
            <person name="Pelletier E."/>
            <person name="Couloux A."/>
            <person name="Segurens B."/>
            <person name="Wincker P."/>
            <person name="D'Hont A."/>
            <person name="Scarpelli C."/>
            <person name="Weissenbach J."/>
            <person name="Salanoubat M."/>
            <person name="Quetier F."/>
            <person name="Yu Y."/>
            <person name="Kim H.R."/>
            <person name="Rambo T."/>
            <person name="Currie J."/>
            <person name="Collura K."/>
            <person name="Luo M."/>
            <person name="Yang T."/>
            <person name="Ammiraju J.S.S."/>
            <person name="Engler F."/>
            <person name="Soderlund C."/>
            <person name="Wing R.A."/>
            <person name="Palmer L.E."/>
            <person name="de la Bastide M."/>
            <person name="Spiegel L."/>
            <person name="Nascimento L."/>
            <person name="Zutavern T."/>
            <person name="O'Shaughnessy A."/>
            <person name="Dike S."/>
            <person name="Dedhia N."/>
            <person name="Preston R."/>
            <person name="Balija V."/>
            <person name="McCombie W.R."/>
            <person name="Chow T."/>
            <person name="Chen H."/>
            <person name="Chung M."/>
            <person name="Chen C."/>
            <person name="Shaw J."/>
            <person name="Wu H."/>
            <person name="Hsiao K."/>
            <person name="Chao Y."/>
            <person name="Chu M."/>
            <person name="Cheng C."/>
            <person name="Hour A."/>
            <person name="Lee P."/>
            <person name="Lin S."/>
            <person name="Lin Y."/>
            <person name="Liou J."/>
            <person name="Liu S."/>
            <person name="Hsing Y."/>
            <person name="Raghuvanshi S."/>
            <person name="Mohanty A."/>
            <person name="Bharti A.K."/>
            <person name="Gaur A."/>
            <person name="Gupta V."/>
            <person name="Kumar D."/>
            <person name="Ravi V."/>
            <person name="Vij S."/>
            <person name="Kapur A."/>
            <person name="Khurana P."/>
            <person name="Khurana P."/>
            <person name="Khurana J.P."/>
            <person name="Tyagi A.K."/>
            <person name="Gaikwad K."/>
            <person name="Singh A."/>
            <person name="Dalal V."/>
            <person name="Srivastava S."/>
            <person name="Dixit A."/>
            <person name="Pal A.K."/>
            <person name="Ghazi I.A."/>
            <person name="Yadav M."/>
            <person name="Pandit A."/>
            <person name="Bhargava A."/>
            <person name="Sureshbabu K."/>
            <person name="Batra K."/>
            <person name="Sharma T.R."/>
            <person name="Mohapatra T."/>
            <person name="Singh N.K."/>
            <person name="Messing J."/>
            <person name="Nelson A.B."/>
            <person name="Fuks G."/>
            <person name="Kavchok S."/>
            <person name="Keizer G."/>
            <person name="Linton E."/>
            <person name="Llaca V."/>
            <person name="Song R."/>
            <person name="Tanyolac B."/>
            <person name="Young S."/>
            <person name="Ho-Il K."/>
            <person name="Hahn J.H."/>
            <person name="Sangsakoo G."/>
            <person name="Vanavichit A."/>
            <person name="de Mattos Luiz.A.T."/>
            <person name="Zimmer P.D."/>
            <person name="Malone G."/>
            <person name="Dellagostin O."/>
            <person name="de Oliveira A.C."/>
            <person name="Bevan M."/>
            <person name="Bancroft I."/>
            <person name="Minx P."/>
            <person name="Cordum H."/>
            <person name="Wilson R."/>
            <person name="Cheng Z."/>
            <person name="Jin W."/>
            <person name="Jiang J."/>
            <person name="Leong S.A."/>
            <person name="Iwama H."/>
            <person name="Gojobori T."/>
            <person name="Itoh T."/>
            <person name="Niimura Y."/>
            <person name="Fujii Y."/>
            <person name="Habara T."/>
            <person name="Sakai H."/>
            <person name="Sato Y."/>
            <person name="Wilson G."/>
            <person name="Kumar K."/>
            <person name="McCouch S."/>
            <person name="Juretic N."/>
            <person name="Hoen D."/>
            <person name="Wright S."/>
            <person name="Bruskiewich R."/>
            <person name="Bureau T."/>
            <person name="Miyao A."/>
            <person name="Hirochika H."/>
            <person name="Nishikawa T."/>
            <person name="Kadowaki K."/>
            <person name="Sugiura M."/>
            <person name="Burr B."/>
            <person name="Sasaki T."/>
        </authorList>
    </citation>
    <scope>NUCLEOTIDE SEQUENCE [LARGE SCALE GENOMIC DNA]</scope>
    <source>
        <strain evidence="4">cv. Nipponbare</strain>
    </source>
</reference>
<dbReference type="EMBL" id="AP004015">
    <property type="protein sequence ID" value="BAD09120.1"/>
    <property type="molecule type" value="Genomic_DNA"/>
</dbReference>
<dbReference type="PANTHER" id="PTHR47746:SF40">
    <property type="entry name" value="OS04G0563550 PROTEIN"/>
    <property type="match status" value="1"/>
</dbReference>